<dbReference type="Gene3D" id="4.10.410.20">
    <property type="match status" value="1"/>
</dbReference>
<dbReference type="InterPro" id="IPR036024">
    <property type="entry name" value="Somatomedin_B-like_dom_sf"/>
</dbReference>
<proteinExistence type="inferred from homology"/>
<dbReference type="InterPro" id="IPR013320">
    <property type="entry name" value="ConA-like_dom_sf"/>
</dbReference>
<dbReference type="PANTHER" id="PTHR48153">
    <property type="entry name" value="UFM1-SPECIFIC PROTEASE 2"/>
    <property type="match status" value="1"/>
</dbReference>
<evidence type="ECO:0000313" key="15">
    <source>
        <dbReference type="EnsemblMetazoa" id="ACOM032247-PA.1"/>
    </source>
</evidence>
<dbReference type="Pfam" id="PF01033">
    <property type="entry name" value="Somatomedin_B"/>
    <property type="match status" value="1"/>
</dbReference>
<dbReference type="VEuPathDB" id="VectorBase:ACON2_032398"/>
<dbReference type="SUPFAM" id="SSF57535">
    <property type="entry name" value="Complement control module/SCR domain"/>
    <property type="match status" value="2"/>
</dbReference>
<comment type="function">
    <text evidence="7">Thiol protease which recognizes and hydrolyzes the peptide bond at the C-terminal Gly of UFM1, a ubiquitin-like modifier protein bound to a number of target proteins. Does not hydrolyze SUMO1 or ISG15 ubiquitin-like proteins.</text>
</comment>
<dbReference type="GO" id="GO:0006508">
    <property type="term" value="P:proteolysis"/>
    <property type="evidence" value="ECO:0007669"/>
    <property type="project" value="UniProtKB-KW"/>
</dbReference>
<dbReference type="CDD" id="cd06263">
    <property type="entry name" value="MAM"/>
    <property type="match status" value="1"/>
</dbReference>
<dbReference type="FunFam" id="3.90.70.130:FF:000001">
    <property type="entry name" value="Probable Ufm1-specific protease 2"/>
    <property type="match status" value="1"/>
</dbReference>
<keyword evidence="11" id="KW-0812">Transmembrane</keyword>
<dbReference type="EnsemblMetazoa" id="ACOM032247-RA">
    <property type="protein sequence ID" value="ACOM032247-PA.1"/>
    <property type="gene ID" value="ACOM032247"/>
</dbReference>
<evidence type="ECO:0000256" key="8">
    <source>
        <dbReference type="ARBA" id="ARBA00073264"/>
    </source>
</evidence>
<feature type="compositionally biased region" description="Low complexity" evidence="10">
    <location>
        <begin position="424"/>
        <end position="499"/>
    </location>
</feature>
<feature type="compositionally biased region" description="Low complexity" evidence="10">
    <location>
        <begin position="523"/>
        <end position="543"/>
    </location>
</feature>
<evidence type="ECO:0000256" key="9">
    <source>
        <dbReference type="PROSITE-ProRule" id="PRU00302"/>
    </source>
</evidence>
<dbReference type="InterPro" id="IPR000998">
    <property type="entry name" value="MAM_dom"/>
</dbReference>
<dbReference type="Pfam" id="PF26560">
    <property type="entry name" value="UFSP2_MPN_insect"/>
    <property type="match status" value="1"/>
</dbReference>
<feature type="compositionally biased region" description="Basic residues" evidence="10">
    <location>
        <begin position="731"/>
        <end position="740"/>
    </location>
</feature>
<keyword evidence="9" id="KW-0768">Sushi</keyword>
<feature type="compositionally biased region" description="Basic and acidic residues" evidence="10">
    <location>
        <begin position="659"/>
        <end position="710"/>
    </location>
</feature>
<feature type="transmembrane region" description="Helical" evidence="11">
    <location>
        <begin position="28"/>
        <end position="51"/>
    </location>
</feature>
<dbReference type="InterPro" id="IPR012462">
    <property type="entry name" value="UFSP1/2_DUB_cat"/>
</dbReference>
<keyword evidence="5" id="KW-0788">Thiol protease</keyword>
<evidence type="ECO:0000256" key="7">
    <source>
        <dbReference type="ARBA" id="ARBA00057559"/>
    </source>
</evidence>
<dbReference type="PROSITE" id="PS50923">
    <property type="entry name" value="SUSHI"/>
    <property type="match status" value="1"/>
</dbReference>
<keyword evidence="4" id="KW-0378">Hydrolase</keyword>
<dbReference type="Proteomes" id="UP000075882">
    <property type="component" value="Unassembled WGS sequence"/>
</dbReference>
<dbReference type="Gene3D" id="2.10.70.10">
    <property type="entry name" value="Complement Module, domain 1"/>
    <property type="match status" value="1"/>
</dbReference>
<evidence type="ECO:0000256" key="1">
    <source>
        <dbReference type="ARBA" id="ARBA00008552"/>
    </source>
</evidence>
<keyword evidence="2" id="KW-0645">Protease</keyword>
<dbReference type="CDD" id="cd00033">
    <property type="entry name" value="CCP"/>
    <property type="match status" value="1"/>
</dbReference>
<protein>
    <recommendedName>
        <fullName evidence="8">Probable Ufm1-specific protease 2</fullName>
    </recommendedName>
</protein>
<dbReference type="PROSITE" id="PS00524">
    <property type="entry name" value="SMB_1"/>
    <property type="match status" value="1"/>
</dbReference>
<dbReference type="InterPro" id="IPR038765">
    <property type="entry name" value="Papain-like_cys_pep_sf"/>
</dbReference>
<comment type="similarity">
    <text evidence="1">Belongs to the peptidase C78 family.</text>
</comment>
<dbReference type="VEuPathDB" id="VectorBase:ACON2_039697"/>
<keyword evidence="6" id="KW-1015">Disulfide bond</keyword>
<feature type="domain" description="MAM" evidence="12">
    <location>
        <begin position="183"/>
        <end position="344"/>
    </location>
</feature>
<dbReference type="Gene3D" id="3.90.70.130">
    <property type="match status" value="1"/>
</dbReference>
<dbReference type="InterPro" id="IPR000436">
    <property type="entry name" value="Sushi_SCR_CCP_dom"/>
</dbReference>
<dbReference type="Pfam" id="PF20908">
    <property type="entry name" value="UfSP2_N"/>
    <property type="match status" value="1"/>
</dbReference>
<evidence type="ECO:0000259" key="13">
    <source>
        <dbReference type="PROSITE" id="PS50923"/>
    </source>
</evidence>
<dbReference type="InterPro" id="IPR001212">
    <property type="entry name" value="Somatomedin_B_dom"/>
</dbReference>
<evidence type="ECO:0000259" key="14">
    <source>
        <dbReference type="PROSITE" id="PS50958"/>
    </source>
</evidence>
<keyword evidence="11" id="KW-1133">Transmembrane helix</keyword>
<dbReference type="SUPFAM" id="SSF54001">
    <property type="entry name" value="Cysteine proteinases"/>
    <property type="match status" value="1"/>
</dbReference>
<dbReference type="PROSITE" id="PS50060">
    <property type="entry name" value="MAM_2"/>
    <property type="match status" value="1"/>
</dbReference>
<evidence type="ECO:0000256" key="3">
    <source>
        <dbReference type="ARBA" id="ARBA00022786"/>
    </source>
</evidence>
<dbReference type="SMART" id="SM00201">
    <property type="entry name" value="SO"/>
    <property type="match status" value="1"/>
</dbReference>
<name>A0A8W7PJN3_ANOCL</name>
<feature type="region of interest" description="Disordered" evidence="10">
    <location>
        <begin position="659"/>
        <end position="740"/>
    </location>
</feature>
<feature type="region of interest" description="Disordered" evidence="10">
    <location>
        <begin position="424"/>
        <end position="543"/>
    </location>
</feature>
<dbReference type="GO" id="GO:0005634">
    <property type="term" value="C:nucleus"/>
    <property type="evidence" value="ECO:0007669"/>
    <property type="project" value="TreeGrafter"/>
</dbReference>
<dbReference type="SUPFAM" id="SSF90188">
    <property type="entry name" value="Somatomedin B domain"/>
    <property type="match status" value="1"/>
</dbReference>
<evidence type="ECO:0000256" key="2">
    <source>
        <dbReference type="ARBA" id="ARBA00022670"/>
    </source>
</evidence>
<dbReference type="GO" id="GO:0005783">
    <property type="term" value="C:endoplasmic reticulum"/>
    <property type="evidence" value="ECO:0007669"/>
    <property type="project" value="TreeGrafter"/>
</dbReference>
<accession>A0A8W7PJN3</accession>
<feature type="compositionally biased region" description="Acidic residues" evidence="10">
    <location>
        <begin position="711"/>
        <end position="724"/>
    </location>
</feature>
<dbReference type="InterPro" id="IPR058757">
    <property type="entry name" value="UFSP2_MPN_N"/>
</dbReference>
<dbReference type="GO" id="GO:0016020">
    <property type="term" value="C:membrane"/>
    <property type="evidence" value="ECO:0007669"/>
    <property type="project" value="InterPro"/>
</dbReference>
<evidence type="ECO:0000256" key="10">
    <source>
        <dbReference type="SAM" id="MobiDB-lite"/>
    </source>
</evidence>
<dbReference type="Pfam" id="PF00629">
    <property type="entry name" value="MAM"/>
    <property type="match status" value="1"/>
</dbReference>
<dbReference type="SUPFAM" id="SSF49899">
    <property type="entry name" value="Concanavalin A-like lectins/glucanases"/>
    <property type="match status" value="1"/>
</dbReference>
<evidence type="ECO:0000256" key="5">
    <source>
        <dbReference type="ARBA" id="ARBA00022807"/>
    </source>
</evidence>
<keyword evidence="3" id="KW-0833">Ubl conjugation pathway</keyword>
<dbReference type="Gene3D" id="2.60.120.200">
    <property type="match status" value="1"/>
</dbReference>
<dbReference type="Pfam" id="PF07910">
    <property type="entry name" value="Peptidase_C78"/>
    <property type="match status" value="1"/>
</dbReference>
<dbReference type="SMART" id="SM00137">
    <property type="entry name" value="MAM"/>
    <property type="match status" value="1"/>
</dbReference>
<feature type="domain" description="SMB" evidence="14">
    <location>
        <begin position="363"/>
        <end position="413"/>
    </location>
</feature>
<dbReference type="SMART" id="SM00032">
    <property type="entry name" value="CCP"/>
    <property type="match status" value="2"/>
</dbReference>
<evidence type="ECO:0000256" key="11">
    <source>
        <dbReference type="SAM" id="Phobius"/>
    </source>
</evidence>
<feature type="transmembrane region" description="Helical" evidence="11">
    <location>
        <begin position="594"/>
        <end position="616"/>
    </location>
</feature>
<dbReference type="InterPro" id="IPR049387">
    <property type="entry name" value="UFSP2-like_2nd"/>
</dbReference>
<sequence>LSLFVGTVCAYCSRILPPMLLSRSSKGATLLGGLLWIVFFANLVAGQLTLYGSRAPSMRRPLTRQLVGQCPAPYFPNGEAKIRNRGRMMRFDCAYGFKLVGNRYSNCQNGRWDTSIPVCVKSGCSLLAPIESGHVLYEMNKASAFLSCFEGTELAGSRNAYCNGTHWDRPLGVCRRTGQATPTACDFETESLCGWSNDALHDFDWKRSDGTLNPRALRTGPKYDHTTMQPKAGHFMIVDSGEQLTNDTARFISPLFEPELSVGACFQFYYHIDREADEAPTCTILQPVFVQRGNQKNVWHEGHVEVGQQAERFQVVIEASLGMRYKSDIAIDDVSLLQGDSCRVAVEDGEEPPPAEVENVPVKIESCENRCGSSMAAVLNANDTIVHCDCHEDCVTSETCCPDYRERCVFQVAVGGSNVSTTTPVPVPSTSTTVRTTTAKAAATTSTRPVTTTSTTVSSTTTTTTTTTTAKPTTSSATTTRSTTTKPTTTSTVSTTTTKKYNLRPRPSLVPLTNRPQLPPTTTPAATTRKTTTPTTTATSTTVTTTIPTSTQSDLVAVEQSVPSTTEEVIMPGLAMAPLQPVEKLHSAPSLMKFFVYAISTVVLFACILTAAYLYARRSRSSVLARLKEKSQKSGFEDIRFLAGDEDLDFNISHGRDVEEGEEVLEKKGNGEAKVKQETKPSKKDAKADIVRMAKQEDKKNLATHGRGEEDSNTDSDASTDDDGASGGGAKRTHGKPNKKAYQKYRICDPTFASSPGTGELYGTICDGVPTVIGFARVLKQPAEAVTVDPDVAEQCAPADTPAPIQHSLPSGLDLIGWVKTGPYADPTDFLLKAGPDAFVTDNPVYLHYTGEPGADLQTFIFEQRKLQSVECVLFADEFLHREYYLLRLQCTLTLVCEQTEKSVCENAFRLRRQLGSGSVAFTVPAAAGVMLSDYAVTGIDKEESVEMLHAMVTAPKPEHDDGFGVAGGRVKAKKVPVSSKAPSGYRVIDFGLLIKKSKDEVDEKLRREACNVTIDRRNEAQTVKVPFQVDCLSMVHRTKKLDKCFDNMVESVDCSLGLIEAALLEQLRHQKRLYVSKCYHMLPRELGHFVTCVFPLGEEVSETDSFLERQRASMHKQFVLPLNRPYFRKGNAHRFGPSKVLINPHETLTVPHPEGRTAVVDGVYTYHHYMQDSFDDNGWGCAYRSLQTLVSWFNLQGYSSGPIPTHNDIQSCLVRLGDKQRPFIGSRQWIGSTEVSMCLSGLLGIDSRIMFVMHGSELASRGMELLQHFQQEGTPIMIGGGVLAHTILGVSMNAELGETKFLILDPHYTGPDELGPVLGKGWCAWKGGDFWDKVAHYNLCMPIRPKRL</sequence>
<reference evidence="15" key="1">
    <citation type="submission" date="2022-08" db="UniProtKB">
        <authorList>
            <consortium name="EnsemblMetazoa"/>
        </authorList>
    </citation>
    <scope>IDENTIFICATION</scope>
</reference>
<keyword evidence="11" id="KW-0472">Membrane</keyword>
<evidence type="ECO:0000256" key="4">
    <source>
        <dbReference type="ARBA" id="ARBA00022801"/>
    </source>
</evidence>
<evidence type="ECO:0000256" key="6">
    <source>
        <dbReference type="ARBA" id="ARBA00023157"/>
    </source>
</evidence>
<dbReference type="InterPro" id="IPR035976">
    <property type="entry name" value="Sushi/SCR/CCP_sf"/>
</dbReference>
<feature type="domain" description="Sushi" evidence="13">
    <location>
        <begin position="68"/>
        <end position="121"/>
    </location>
</feature>
<dbReference type="PANTHER" id="PTHR48153:SF2">
    <property type="entry name" value="UFM1-SPECIFIC PROTEASE 2"/>
    <property type="match status" value="1"/>
</dbReference>
<dbReference type="Pfam" id="PF00084">
    <property type="entry name" value="Sushi"/>
    <property type="match status" value="1"/>
</dbReference>
<dbReference type="GO" id="GO:0071567">
    <property type="term" value="F:deUFMylase activity"/>
    <property type="evidence" value="ECO:0007669"/>
    <property type="project" value="TreeGrafter"/>
</dbReference>
<organism evidence="15">
    <name type="scientific">Anopheles coluzzii</name>
    <name type="common">African malaria mosquito</name>
    <dbReference type="NCBI Taxonomy" id="1518534"/>
    <lineage>
        <taxon>Eukaryota</taxon>
        <taxon>Metazoa</taxon>
        <taxon>Ecdysozoa</taxon>
        <taxon>Arthropoda</taxon>
        <taxon>Hexapoda</taxon>
        <taxon>Insecta</taxon>
        <taxon>Pterygota</taxon>
        <taxon>Neoptera</taxon>
        <taxon>Endopterygota</taxon>
        <taxon>Diptera</taxon>
        <taxon>Nematocera</taxon>
        <taxon>Culicoidea</taxon>
        <taxon>Culicidae</taxon>
        <taxon>Anophelinae</taxon>
        <taxon>Anopheles</taxon>
    </lineage>
</organism>
<dbReference type="PROSITE" id="PS50958">
    <property type="entry name" value="SMB_2"/>
    <property type="match status" value="1"/>
</dbReference>
<evidence type="ECO:0000259" key="12">
    <source>
        <dbReference type="PROSITE" id="PS50060"/>
    </source>
</evidence>
<comment type="caution">
    <text evidence="9">Lacks conserved residue(s) required for the propagation of feature annotation.</text>
</comment>